<evidence type="ECO:0000256" key="1">
    <source>
        <dbReference type="SAM" id="MobiDB-lite"/>
    </source>
</evidence>
<dbReference type="Proteomes" id="UP000829291">
    <property type="component" value="Chromosome 3"/>
</dbReference>
<protein>
    <submittedName>
        <fullName evidence="4">Uncharacterized protein LOC107222648</fullName>
    </submittedName>
</protein>
<keyword evidence="2" id="KW-0812">Transmembrane</keyword>
<proteinExistence type="predicted"/>
<evidence type="ECO:0000256" key="2">
    <source>
        <dbReference type="SAM" id="Phobius"/>
    </source>
</evidence>
<keyword evidence="2" id="KW-0472">Membrane</keyword>
<feature type="region of interest" description="Disordered" evidence="1">
    <location>
        <begin position="91"/>
        <end position="123"/>
    </location>
</feature>
<dbReference type="InParanoid" id="A0A6J0BSW9"/>
<feature type="transmembrane region" description="Helical" evidence="2">
    <location>
        <begin position="220"/>
        <end position="238"/>
    </location>
</feature>
<name>A0A6J0BSW9_NEOLC</name>
<dbReference type="GeneID" id="107222648"/>
<dbReference type="OrthoDB" id="7687906at2759"/>
<sequence length="252" mass="27788">MTSYYKTPSRNCPSCVIPFYGVVPPHKITALRTPLPRCCPQKCSSVDPTQFANGQLQVPINLTRNKPAARSTNQGPRRFSGRDWRDRIQGFQIPGGNLNPNPTRKEPRGLGWYEGPGSAEKEDMTSEFGSVGEIAQTGIGMIKRQYEVGCAEVGAAIKYLKHLWMTTDGSYSEKAQVVNRMMCFYLILLGIYLAETAFWVDRQLFDGLCTLVLKPKSNTEMLTGVAAVVVIIFVLYLIGAPPSSPEVCTIGS</sequence>
<evidence type="ECO:0000313" key="4">
    <source>
        <dbReference type="RefSeq" id="XP_015517580.1"/>
    </source>
</evidence>
<gene>
    <name evidence="4" type="primary">LOC107222648</name>
</gene>
<evidence type="ECO:0000313" key="3">
    <source>
        <dbReference type="Proteomes" id="UP000829291"/>
    </source>
</evidence>
<dbReference type="RefSeq" id="XP_015517580.1">
    <property type="nucleotide sequence ID" value="XM_015662094.2"/>
</dbReference>
<keyword evidence="2" id="KW-1133">Transmembrane helix</keyword>
<keyword evidence="3" id="KW-1185">Reference proteome</keyword>
<accession>A0A6J0BSW9</accession>
<feature type="transmembrane region" description="Helical" evidence="2">
    <location>
        <begin position="182"/>
        <end position="200"/>
    </location>
</feature>
<organism evidence="4">
    <name type="scientific">Neodiprion lecontei</name>
    <name type="common">Redheaded pine sawfly</name>
    <dbReference type="NCBI Taxonomy" id="441921"/>
    <lineage>
        <taxon>Eukaryota</taxon>
        <taxon>Metazoa</taxon>
        <taxon>Ecdysozoa</taxon>
        <taxon>Arthropoda</taxon>
        <taxon>Hexapoda</taxon>
        <taxon>Insecta</taxon>
        <taxon>Pterygota</taxon>
        <taxon>Neoptera</taxon>
        <taxon>Endopterygota</taxon>
        <taxon>Hymenoptera</taxon>
        <taxon>Tenthredinoidea</taxon>
        <taxon>Diprionidae</taxon>
        <taxon>Diprioninae</taxon>
        <taxon>Neodiprion</taxon>
    </lineage>
</organism>
<dbReference type="AlphaFoldDB" id="A0A6J0BSW9"/>
<reference evidence="4" key="1">
    <citation type="submission" date="2025-08" db="UniProtKB">
        <authorList>
            <consortium name="RefSeq"/>
        </authorList>
    </citation>
    <scope>IDENTIFICATION</scope>
    <source>
        <tissue evidence="4">Thorax and Abdomen</tissue>
    </source>
</reference>
<dbReference type="KEGG" id="nlo:107222648"/>